<sequence>MPNLFFFSGKRKVSNGGSNLVPLDSTLDALTTGPAELATGPIHDGSLVGSGFEHGTLRRQSPDLTTRPQRSLSNLKSRIKSPPVGVTWKSGKRMLTQVSYSSSDHGSKVRGLTQKSPHAASKQTII</sequence>
<name>A0A4Y2Q3Y3_ARAVE</name>
<accession>A0A4Y2Q3Y3</accession>
<dbReference type="AlphaFoldDB" id="A0A4Y2Q3Y3"/>
<dbReference type="EMBL" id="BGPR01012645">
    <property type="protein sequence ID" value="GBN57006.1"/>
    <property type="molecule type" value="Genomic_DNA"/>
</dbReference>
<keyword evidence="3" id="KW-1185">Reference proteome</keyword>
<comment type="caution">
    <text evidence="2">The sequence shown here is derived from an EMBL/GenBank/DDBJ whole genome shotgun (WGS) entry which is preliminary data.</text>
</comment>
<evidence type="ECO:0000313" key="3">
    <source>
        <dbReference type="Proteomes" id="UP000499080"/>
    </source>
</evidence>
<feature type="region of interest" description="Disordered" evidence="1">
    <location>
        <begin position="99"/>
        <end position="126"/>
    </location>
</feature>
<proteinExistence type="predicted"/>
<feature type="compositionally biased region" description="Polar residues" evidence="1">
    <location>
        <begin position="58"/>
        <end position="71"/>
    </location>
</feature>
<evidence type="ECO:0000256" key="1">
    <source>
        <dbReference type="SAM" id="MobiDB-lite"/>
    </source>
</evidence>
<feature type="region of interest" description="Disordered" evidence="1">
    <location>
        <begin position="51"/>
        <end position="71"/>
    </location>
</feature>
<evidence type="ECO:0000313" key="2">
    <source>
        <dbReference type="EMBL" id="GBN57006.1"/>
    </source>
</evidence>
<feature type="compositionally biased region" description="Polar residues" evidence="1">
    <location>
        <begin position="113"/>
        <end position="126"/>
    </location>
</feature>
<reference evidence="2 3" key="1">
    <citation type="journal article" date="2019" name="Sci. Rep.">
        <title>Orb-weaving spider Araneus ventricosus genome elucidates the spidroin gene catalogue.</title>
        <authorList>
            <person name="Kono N."/>
            <person name="Nakamura H."/>
            <person name="Ohtoshi R."/>
            <person name="Moran D.A.P."/>
            <person name="Shinohara A."/>
            <person name="Yoshida Y."/>
            <person name="Fujiwara M."/>
            <person name="Mori M."/>
            <person name="Tomita M."/>
            <person name="Arakawa K."/>
        </authorList>
    </citation>
    <scope>NUCLEOTIDE SEQUENCE [LARGE SCALE GENOMIC DNA]</scope>
</reference>
<protein>
    <submittedName>
        <fullName evidence="2">Uncharacterized protein</fullName>
    </submittedName>
</protein>
<dbReference type="Proteomes" id="UP000499080">
    <property type="component" value="Unassembled WGS sequence"/>
</dbReference>
<gene>
    <name evidence="2" type="ORF">AVEN_236006_1</name>
</gene>
<organism evidence="2 3">
    <name type="scientific">Araneus ventricosus</name>
    <name type="common">Orbweaver spider</name>
    <name type="synonym">Epeira ventricosa</name>
    <dbReference type="NCBI Taxonomy" id="182803"/>
    <lineage>
        <taxon>Eukaryota</taxon>
        <taxon>Metazoa</taxon>
        <taxon>Ecdysozoa</taxon>
        <taxon>Arthropoda</taxon>
        <taxon>Chelicerata</taxon>
        <taxon>Arachnida</taxon>
        <taxon>Araneae</taxon>
        <taxon>Araneomorphae</taxon>
        <taxon>Entelegynae</taxon>
        <taxon>Araneoidea</taxon>
        <taxon>Araneidae</taxon>
        <taxon>Araneus</taxon>
    </lineage>
</organism>